<evidence type="ECO:0000313" key="1">
    <source>
        <dbReference type="EMBL" id="SHF34026.1"/>
    </source>
</evidence>
<dbReference type="SUPFAM" id="SSF82185">
    <property type="entry name" value="Histone H3 K4-specific methyltransferase SET7/9 N-terminal domain"/>
    <property type="match status" value="1"/>
</dbReference>
<evidence type="ECO:0008006" key="3">
    <source>
        <dbReference type="Google" id="ProtNLM"/>
    </source>
</evidence>
<accession>A0A1M5AV69</accession>
<gene>
    <name evidence="1" type="ORF">SAMN05444377_1074</name>
</gene>
<reference evidence="1 2" key="1">
    <citation type="submission" date="2016-11" db="EMBL/GenBank/DDBJ databases">
        <authorList>
            <person name="Jaros S."/>
            <person name="Januszkiewicz K."/>
            <person name="Wedrychowicz H."/>
        </authorList>
    </citation>
    <scope>NUCLEOTIDE SEQUENCE [LARGE SCALE GENOMIC DNA]</scope>
    <source>
        <strain evidence="1 2">DSM 25660</strain>
    </source>
</reference>
<protein>
    <recommendedName>
        <fullName evidence="3">MORN repeat variant</fullName>
    </recommendedName>
</protein>
<keyword evidence="2" id="KW-1185">Reference proteome</keyword>
<name>A0A1M5AV69_9FLAO</name>
<organism evidence="1 2">
    <name type="scientific">Flavobacterium fontis</name>
    <dbReference type="NCBI Taxonomy" id="1124188"/>
    <lineage>
        <taxon>Bacteria</taxon>
        <taxon>Pseudomonadati</taxon>
        <taxon>Bacteroidota</taxon>
        <taxon>Flavobacteriia</taxon>
        <taxon>Flavobacteriales</taxon>
        <taxon>Flavobacteriaceae</taxon>
        <taxon>Flavobacterium</taxon>
    </lineage>
</organism>
<evidence type="ECO:0000313" key="2">
    <source>
        <dbReference type="Proteomes" id="UP000184147"/>
    </source>
</evidence>
<dbReference type="Gene3D" id="2.20.110.10">
    <property type="entry name" value="Histone H3 K4-specific methyltransferase SET7/9 N-terminal domain"/>
    <property type="match status" value="1"/>
</dbReference>
<proteinExistence type="predicted"/>
<dbReference type="EMBL" id="FQVQ01000007">
    <property type="protein sequence ID" value="SHF34026.1"/>
    <property type="molecule type" value="Genomic_DNA"/>
</dbReference>
<sequence length="306" mass="36934">MIMCQRIKILGFIFLFNYSFSQIKLINKDTLKTEYFNCNPKIIKSFVYKKQYMTMPYHGQELFVEYDSVCSTKQKQKLIYAETYSDKFRFFKDSLIIRNWNMNNSEIYFRMHIYLKSKKYDNLLISTIYNRENLLCKVLTVAKPDSISFDYSKIYVHNEFKETKLTGSQTYNLGNDRYVDLEFNEKNYIEKLRYFITKNEELVVTFSNFYIPKEYGFFRYLNNIKQSRFGTWYTYFENGKLSSEGEYSSSKFEPNGKEYDIRKTGKWIYYTENGCIDREEIWDDGVLINPINSTNKKATKKEKKKK</sequence>
<dbReference type="Proteomes" id="UP000184147">
    <property type="component" value="Unassembled WGS sequence"/>
</dbReference>
<dbReference type="AlphaFoldDB" id="A0A1M5AV69"/>